<comment type="caution">
    <text evidence="2">The sequence shown here is derived from an EMBL/GenBank/DDBJ whole genome shotgun (WGS) entry which is preliminary data.</text>
</comment>
<dbReference type="Proteomes" id="UP000558488">
    <property type="component" value="Unassembled WGS sequence"/>
</dbReference>
<evidence type="ECO:0000313" key="2">
    <source>
        <dbReference type="EMBL" id="KAF6302340.1"/>
    </source>
</evidence>
<accession>A0A7J7TPL9</accession>
<feature type="region of interest" description="Disordered" evidence="1">
    <location>
        <begin position="179"/>
        <end position="203"/>
    </location>
</feature>
<feature type="region of interest" description="Disordered" evidence="1">
    <location>
        <begin position="73"/>
        <end position="151"/>
    </location>
</feature>
<proteinExistence type="predicted"/>
<name>A0A7J7TPL9_PIPKU</name>
<dbReference type="EMBL" id="JACAGB010000026">
    <property type="protein sequence ID" value="KAF6302340.1"/>
    <property type="molecule type" value="Genomic_DNA"/>
</dbReference>
<evidence type="ECO:0000256" key="1">
    <source>
        <dbReference type="SAM" id="MobiDB-lite"/>
    </source>
</evidence>
<keyword evidence="3" id="KW-1185">Reference proteome</keyword>
<gene>
    <name evidence="2" type="ORF">mPipKuh1_009329</name>
</gene>
<evidence type="ECO:0000313" key="3">
    <source>
        <dbReference type="Proteomes" id="UP000558488"/>
    </source>
</evidence>
<reference evidence="2 3" key="1">
    <citation type="journal article" date="2020" name="Nature">
        <title>Six reference-quality genomes reveal evolution of bat adaptations.</title>
        <authorList>
            <person name="Jebb D."/>
            <person name="Huang Z."/>
            <person name="Pippel M."/>
            <person name="Hughes G.M."/>
            <person name="Lavrichenko K."/>
            <person name="Devanna P."/>
            <person name="Winkler S."/>
            <person name="Jermiin L.S."/>
            <person name="Skirmuntt E.C."/>
            <person name="Katzourakis A."/>
            <person name="Burkitt-Gray L."/>
            <person name="Ray D.A."/>
            <person name="Sullivan K.A.M."/>
            <person name="Roscito J.G."/>
            <person name="Kirilenko B.M."/>
            <person name="Davalos L.M."/>
            <person name="Corthals A.P."/>
            <person name="Power M.L."/>
            <person name="Jones G."/>
            <person name="Ransome R.D."/>
            <person name="Dechmann D.K.N."/>
            <person name="Locatelli A.G."/>
            <person name="Puechmaille S.J."/>
            <person name="Fedrigo O."/>
            <person name="Jarvis E.D."/>
            <person name="Hiller M."/>
            <person name="Vernes S.C."/>
            <person name="Myers E.W."/>
            <person name="Teeling E.C."/>
        </authorList>
    </citation>
    <scope>NUCLEOTIDE SEQUENCE [LARGE SCALE GENOMIC DNA]</scope>
    <source>
        <strain evidence="2">MPipKuh1</strain>
        <tissue evidence="2">Flight muscle</tissue>
    </source>
</reference>
<sequence length="203" mass="21374">MASRSPGPAPLSPDVRWFPTLLGNAPSPLNLNKVCSGGRAPRLLWPLAVKGGTPGVLPRTPWLFKDKVVMGTAWPPRPPAAPRQPNRKPASGTRHGARTEPHRGQGTSQGGPPRVAPAFPAAPPTPPAAPSRSQAPETQPTRASVLRRPSPGPLSSSVGFSCFTLFVFLVLFSISSPGTPVQSQLPLPYQETRSPRGENLADG</sequence>
<feature type="compositionally biased region" description="Pro residues" evidence="1">
    <location>
        <begin position="120"/>
        <end position="129"/>
    </location>
</feature>
<dbReference type="AlphaFoldDB" id="A0A7J7TPL9"/>
<protein>
    <submittedName>
        <fullName evidence="2">Uncharacterized protein</fullName>
    </submittedName>
</protein>
<organism evidence="2 3">
    <name type="scientific">Pipistrellus kuhlii</name>
    <name type="common">Kuhl's pipistrelle</name>
    <dbReference type="NCBI Taxonomy" id="59472"/>
    <lineage>
        <taxon>Eukaryota</taxon>
        <taxon>Metazoa</taxon>
        <taxon>Chordata</taxon>
        <taxon>Craniata</taxon>
        <taxon>Vertebrata</taxon>
        <taxon>Euteleostomi</taxon>
        <taxon>Mammalia</taxon>
        <taxon>Eutheria</taxon>
        <taxon>Laurasiatheria</taxon>
        <taxon>Chiroptera</taxon>
        <taxon>Yangochiroptera</taxon>
        <taxon>Vespertilionidae</taxon>
        <taxon>Pipistrellus</taxon>
    </lineage>
</organism>